<dbReference type="EMBL" id="HBHL01008893">
    <property type="protein sequence ID" value="CAD9717044.1"/>
    <property type="molecule type" value="Transcribed_RNA"/>
</dbReference>
<name>A0A7S2X0Z4_9CHLO</name>
<organism evidence="2">
    <name type="scientific">Chloropicon primus</name>
    <dbReference type="NCBI Taxonomy" id="1764295"/>
    <lineage>
        <taxon>Eukaryota</taxon>
        <taxon>Viridiplantae</taxon>
        <taxon>Chlorophyta</taxon>
        <taxon>Chloropicophyceae</taxon>
        <taxon>Chloropicales</taxon>
        <taxon>Chloropicaceae</taxon>
        <taxon>Chloropicon</taxon>
    </lineage>
</organism>
<evidence type="ECO:0000313" key="2">
    <source>
        <dbReference type="EMBL" id="CAD9717044.1"/>
    </source>
</evidence>
<evidence type="ECO:0008006" key="3">
    <source>
        <dbReference type="Google" id="ProtNLM"/>
    </source>
</evidence>
<sequence>MSLSLAFAFDAAFLILIPLTTEFLLSLMPLLLFLLTTKAPNLFLRSVCFFLFSAFSLRSSASFFSLSALKACWLRRVLSLFFFDIGSTPRLASSLHSPHLVPLPLFLFAASASLQTPADRGCVCVCVWRRG</sequence>
<keyword evidence="1" id="KW-0472">Membrane</keyword>
<keyword evidence="1" id="KW-0812">Transmembrane</keyword>
<feature type="transmembrane region" description="Helical" evidence="1">
    <location>
        <begin position="12"/>
        <end position="36"/>
    </location>
</feature>
<proteinExistence type="predicted"/>
<gene>
    <name evidence="2" type="ORF">CPRI1469_LOCUS5904</name>
</gene>
<evidence type="ECO:0000256" key="1">
    <source>
        <dbReference type="SAM" id="Phobius"/>
    </source>
</evidence>
<feature type="transmembrane region" description="Helical" evidence="1">
    <location>
        <begin position="42"/>
        <end position="66"/>
    </location>
</feature>
<accession>A0A7S2X0Z4</accession>
<protein>
    <recommendedName>
        <fullName evidence="3">Transmembrane protein</fullName>
    </recommendedName>
</protein>
<keyword evidence="1" id="KW-1133">Transmembrane helix</keyword>
<reference evidence="2" key="1">
    <citation type="submission" date="2021-01" db="EMBL/GenBank/DDBJ databases">
        <authorList>
            <person name="Corre E."/>
            <person name="Pelletier E."/>
            <person name="Niang G."/>
            <person name="Scheremetjew M."/>
            <person name="Finn R."/>
            <person name="Kale V."/>
            <person name="Holt S."/>
            <person name="Cochrane G."/>
            <person name="Meng A."/>
            <person name="Brown T."/>
            <person name="Cohen L."/>
        </authorList>
    </citation>
    <scope>NUCLEOTIDE SEQUENCE</scope>
    <source>
        <strain evidence="2">CCMP1205</strain>
    </source>
</reference>
<dbReference type="AlphaFoldDB" id="A0A7S2X0Z4"/>